<dbReference type="InterPro" id="IPR006600">
    <property type="entry name" value="HTH_CenpB_DNA-bd_dom"/>
</dbReference>
<dbReference type="InterPro" id="IPR009057">
    <property type="entry name" value="Homeodomain-like_sf"/>
</dbReference>
<dbReference type="PROSITE" id="PS51253">
    <property type="entry name" value="HTH_CENPB"/>
    <property type="match status" value="1"/>
</dbReference>
<evidence type="ECO:0000259" key="6">
    <source>
        <dbReference type="PROSITE" id="PS50960"/>
    </source>
</evidence>
<comment type="subcellular location">
    <subcellularLocation>
        <location evidence="1 4">Nucleus</location>
    </subcellularLocation>
</comment>
<feature type="region of interest" description="Disordered" evidence="5">
    <location>
        <begin position="388"/>
        <end position="410"/>
    </location>
</feature>
<dbReference type="InterPro" id="IPR007889">
    <property type="entry name" value="HTH_Psq"/>
</dbReference>
<dbReference type="SMART" id="SM00674">
    <property type="entry name" value="CENPB"/>
    <property type="match status" value="1"/>
</dbReference>
<protein>
    <submittedName>
        <fullName evidence="8">Tigger transposable element-derived protein</fullName>
    </submittedName>
</protein>
<dbReference type="Proteomes" id="UP000735302">
    <property type="component" value="Unassembled WGS sequence"/>
</dbReference>
<name>A0AAV4DBG7_9GAST</name>
<dbReference type="GO" id="GO:0003677">
    <property type="term" value="F:DNA binding"/>
    <property type="evidence" value="ECO:0007669"/>
    <property type="project" value="UniProtKB-UniRule"/>
</dbReference>
<evidence type="ECO:0000259" key="7">
    <source>
        <dbReference type="PROSITE" id="PS51253"/>
    </source>
</evidence>
<evidence type="ECO:0000256" key="3">
    <source>
        <dbReference type="ARBA" id="ARBA00023242"/>
    </source>
</evidence>
<dbReference type="AlphaFoldDB" id="A0AAV4DBG7"/>
<evidence type="ECO:0000256" key="5">
    <source>
        <dbReference type="SAM" id="MobiDB-lite"/>
    </source>
</evidence>
<dbReference type="Pfam" id="PF04218">
    <property type="entry name" value="CENP-B_N"/>
    <property type="match status" value="1"/>
</dbReference>
<feature type="region of interest" description="Disordered" evidence="5">
    <location>
        <begin position="459"/>
        <end position="479"/>
    </location>
</feature>
<feature type="DNA-binding region" description="H-T-H motif" evidence="4">
    <location>
        <begin position="30"/>
        <end position="50"/>
    </location>
</feature>
<keyword evidence="9" id="KW-1185">Reference proteome</keyword>
<dbReference type="Gene3D" id="1.10.10.60">
    <property type="entry name" value="Homeodomain-like"/>
    <property type="match status" value="2"/>
</dbReference>
<feature type="compositionally biased region" description="Basic and acidic residues" evidence="5">
    <location>
        <begin position="398"/>
        <end position="410"/>
    </location>
</feature>
<dbReference type="InterPro" id="IPR004875">
    <property type="entry name" value="DDE_SF_endonuclease_dom"/>
</dbReference>
<dbReference type="EMBL" id="BLXT01007703">
    <property type="protein sequence ID" value="GFO41539.1"/>
    <property type="molecule type" value="Genomic_DNA"/>
</dbReference>
<evidence type="ECO:0000256" key="4">
    <source>
        <dbReference type="PROSITE-ProRule" id="PRU00320"/>
    </source>
</evidence>
<dbReference type="PROSITE" id="PS50960">
    <property type="entry name" value="HTH_PSQ"/>
    <property type="match status" value="1"/>
</dbReference>
<dbReference type="GO" id="GO:0005634">
    <property type="term" value="C:nucleus"/>
    <property type="evidence" value="ECO:0007669"/>
    <property type="project" value="UniProtKB-SubCell"/>
</dbReference>
<gene>
    <name evidence="8" type="ORF">PoB_006804400</name>
</gene>
<evidence type="ECO:0000313" key="8">
    <source>
        <dbReference type="EMBL" id="GFO41539.1"/>
    </source>
</evidence>
<dbReference type="Pfam" id="PF03184">
    <property type="entry name" value="DDE_1"/>
    <property type="match status" value="1"/>
</dbReference>
<sequence>MSGQKRQYKSLSIETKLQLLADVDKKNCSKKEIAEKYGIPHNTLSTILKNRDKLERPGLSSEFQPNRKRQRTTDNTDVDLALFQWFKQARAMSAPLSNPVLTSQAELIASELGNTEFKATVGWIERFKRRHGIAHRSVSGEAAAVDQTILNDWRQSDLPRVLQEYREEDIFNADETGIFYKCLPDKSLALKGERCTGGKKAKERMTVLVAANMSGTEKLPLLVIGKSLKPRCMKNIKSLPVEYTANKKAWMTGVLFENWLRKLDRKFLLQGRSVAMVIDNCPAHPQLDDLKAIKLIFLPPNTTSHLQPCDQGIINSFKHHYRTRVVRKYLDHIRDKMPTATTSISTVADNFNVSIVDALYDMRFAWEKVTEKTIKNCFRHAGFHIPSASASEREDEETARSSETEASHNEFESLLNRLSEVKGADFETTAEEYLAIDYEVQTTAEMSISEIVNINNIQSQDNQLESGSEDEQEEESMQKVTTKEARDAIATLRCFALQQEKGHSLFSPIQAIEDKIAEISSSQLRQTTLTDFFKKSQS</sequence>
<proteinExistence type="predicted"/>
<accession>A0AAV4DBG7</accession>
<dbReference type="PANTHER" id="PTHR19303">
    <property type="entry name" value="TRANSPOSON"/>
    <property type="match status" value="1"/>
</dbReference>
<keyword evidence="2 4" id="KW-0238">DNA-binding</keyword>
<dbReference type="PANTHER" id="PTHR19303:SF73">
    <property type="entry name" value="PROTEIN PDC2"/>
    <property type="match status" value="1"/>
</dbReference>
<feature type="domain" description="HTH psq-type" evidence="6">
    <location>
        <begin position="1"/>
        <end position="54"/>
    </location>
</feature>
<reference evidence="8 9" key="1">
    <citation type="journal article" date="2021" name="Elife">
        <title>Chloroplast acquisition without the gene transfer in kleptoplastic sea slugs, Plakobranchus ocellatus.</title>
        <authorList>
            <person name="Maeda T."/>
            <person name="Takahashi S."/>
            <person name="Yoshida T."/>
            <person name="Shimamura S."/>
            <person name="Takaki Y."/>
            <person name="Nagai Y."/>
            <person name="Toyoda A."/>
            <person name="Suzuki Y."/>
            <person name="Arimoto A."/>
            <person name="Ishii H."/>
            <person name="Satoh N."/>
            <person name="Nishiyama T."/>
            <person name="Hasebe M."/>
            <person name="Maruyama T."/>
            <person name="Minagawa J."/>
            <person name="Obokata J."/>
            <person name="Shigenobu S."/>
        </authorList>
    </citation>
    <scope>NUCLEOTIDE SEQUENCE [LARGE SCALE GENOMIC DNA]</scope>
</reference>
<dbReference type="Gene3D" id="3.30.420.10">
    <property type="entry name" value="Ribonuclease H-like superfamily/Ribonuclease H"/>
    <property type="match status" value="1"/>
</dbReference>
<dbReference type="Pfam" id="PF03221">
    <property type="entry name" value="HTH_Tnp_Tc5"/>
    <property type="match status" value="1"/>
</dbReference>
<dbReference type="SUPFAM" id="SSF46689">
    <property type="entry name" value="Homeodomain-like"/>
    <property type="match status" value="2"/>
</dbReference>
<dbReference type="InterPro" id="IPR036397">
    <property type="entry name" value="RNaseH_sf"/>
</dbReference>
<keyword evidence="3 4" id="KW-0539">Nucleus</keyword>
<comment type="caution">
    <text evidence="8">The sequence shown here is derived from an EMBL/GenBank/DDBJ whole genome shotgun (WGS) entry which is preliminary data.</text>
</comment>
<feature type="domain" description="HTH CENPB-type" evidence="7">
    <location>
        <begin position="66"/>
        <end position="137"/>
    </location>
</feature>
<organism evidence="8 9">
    <name type="scientific">Plakobranchus ocellatus</name>
    <dbReference type="NCBI Taxonomy" id="259542"/>
    <lineage>
        <taxon>Eukaryota</taxon>
        <taxon>Metazoa</taxon>
        <taxon>Spiralia</taxon>
        <taxon>Lophotrochozoa</taxon>
        <taxon>Mollusca</taxon>
        <taxon>Gastropoda</taxon>
        <taxon>Heterobranchia</taxon>
        <taxon>Euthyneura</taxon>
        <taxon>Panpulmonata</taxon>
        <taxon>Sacoglossa</taxon>
        <taxon>Placobranchoidea</taxon>
        <taxon>Plakobranchidae</taxon>
        <taxon>Plakobranchus</taxon>
    </lineage>
</organism>
<dbReference type="InterPro" id="IPR050863">
    <property type="entry name" value="CenT-Element_Derived"/>
</dbReference>
<evidence type="ECO:0000256" key="2">
    <source>
        <dbReference type="ARBA" id="ARBA00023125"/>
    </source>
</evidence>
<evidence type="ECO:0000256" key="1">
    <source>
        <dbReference type="ARBA" id="ARBA00004123"/>
    </source>
</evidence>
<evidence type="ECO:0000313" key="9">
    <source>
        <dbReference type="Proteomes" id="UP000735302"/>
    </source>
</evidence>